<dbReference type="EMBL" id="FWXD01000059">
    <property type="protein sequence ID" value="SMC29978.1"/>
    <property type="molecule type" value="Genomic_DNA"/>
</dbReference>
<dbReference type="CDD" id="cd19531">
    <property type="entry name" value="LCL_NRPS-like"/>
    <property type="match status" value="1"/>
</dbReference>
<dbReference type="InterPro" id="IPR000873">
    <property type="entry name" value="AMP-dep_synth/lig_dom"/>
</dbReference>
<organism evidence="5 6">
    <name type="scientific">Andreprevotia lacus DSM 23236</name>
    <dbReference type="NCBI Taxonomy" id="1121001"/>
    <lineage>
        <taxon>Bacteria</taxon>
        <taxon>Pseudomonadati</taxon>
        <taxon>Pseudomonadota</taxon>
        <taxon>Betaproteobacteria</taxon>
        <taxon>Neisseriales</taxon>
        <taxon>Chitinibacteraceae</taxon>
        <taxon>Andreprevotia</taxon>
    </lineage>
</organism>
<dbReference type="Gene3D" id="2.30.38.10">
    <property type="entry name" value="Luciferase, Domain 3"/>
    <property type="match status" value="1"/>
</dbReference>
<keyword evidence="3" id="KW-0597">Phosphoprotein</keyword>
<dbReference type="FunFam" id="3.40.50.12780:FF:000012">
    <property type="entry name" value="Non-ribosomal peptide synthetase"/>
    <property type="match status" value="1"/>
</dbReference>
<dbReference type="Gene3D" id="3.40.630.30">
    <property type="match status" value="1"/>
</dbReference>
<dbReference type="InterPro" id="IPR020845">
    <property type="entry name" value="AMP-binding_CS"/>
</dbReference>
<dbReference type="InterPro" id="IPR023213">
    <property type="entry name" value="CAT-like_dom_sf"/>
</dbReference>
<dbReference type="Gene3D" id="3.40.50.980">
    <property type="match status" value="2"/>
</dbReference>
<dbReference type="InterPro" id="IPR006162">
    <property type="entry name" value="Ppantetheine_attach_site"/>
</dbReference>
<name>A0A1W1Y2M2_9NEIS</name>
<evidence type="ECO:0000313" key="6">
    <source>
        <dbReference type="Proteomes" id="UP000192761"/>
    </source>
</evidence>
<dbReference type="PROSITE" id="PS00455">
    <property type="entry name" value="AMP_BINDING"/>
    <property type="match status" value="1"/>
</dbReference>
<evidence type="ECO:0000259" key="4">
    <source>
        <dbReference type="PROSITE" id="PS50075"/>
    </source>
</evidence>
<feature type="domain" description="Carrier" evidence="4">
    <location>
        <begin position="1251"/>
        <end position="1325"/>
    </location>
</feature>
<dbReference type="Gene3D" id="3.30.559.10">
    <property type="entry name" value="Chloramphenicol acetyltransferase-like domain"/>
    <property type="match status" value="3"/>
</dbReference>
<dbReference type="Pfam" id="PF00501">
    <property type="entry name" value="AMP-binding"/>
    <property type="match status" value="1"/>
</dbReference>
<dbReference type="NCBIfam" id="TIGR01733">
    <property type="entry name" value="AA-adenyl-dom"/>
    <property type="match status" value="1"/>
</dbReference>
<comment type="cofactor">
    <cofactor evidence="1">
        <name>pantetheine 4'-phosphate</name>
        <dbReference type="ChEBI" id="CHEBI:47942"/>
    </cofactor>
</comment>
<evidence type="ECO:0000256" key="2">
    <source>
        <dbReference type="ARBA" id="ARBA00022450"/>
    </source>
</evidence>
<feature type="non-terminal residue" evidence="5">
    <location>
        <position position="1"/>
    </location>
</feature>
<dbReference type="FunFam" id="1.10.1200.10:FF:000005">
    <property type="entry name" value="Nonribosomal peptide synthetase 1"/>
    <property type="match status" value="1"/>
</dbReference>
<accession>A0A1W1Y2M2</accession>
<evidence type="ECO:0000256" key="1">
    <source>
        <dbReference type="ARBA" id="ARBA00001957"/>
    </source>
</evidence>
<dbReference type="Pfam" id="PF00668">
    <property type="entry name" value="Condensation"/>
    <property type="match status" value="3"/>
</dbReference>
<dbReference type="InterPro" id="IPR001242">
    <property type="entry name" value="Condensation_dom"/>
</dbReference>
<dbReference type="FunFam" id="2.30.38.10:FF:000001">
    <property type="entry name" value="Non-ribosomal peptide synthetase PvdI"/>
    <property type="match status" value="1"/>
</dbReference>
<sequence length="2255" mass="248165">LPLTDLSDLPAGEREAHMLWLAQDEVRQPFDLATGPLLRAQVLRLAPDRHVLLVTLHHIVADGWSMGILLNELTASYRARLAGEAAALPVLPIQYADFAHWQRQWLSGDVLARQLDYWQQQLADAPAQLGLPFDRPRPAVQTFNGAKYPLWIPADTLTGLQQLGRDGDGTLFMTLSAAFALLLARYSGQSDLCIGTPIANRNRAEIEGLIGFFVNTLVLRAQVDQRQSFAALLQQLRATTLAAYEHQDLPFEQLVDALKLTRDTSYSPLFQVMIALQNNPRGELSLPGLTLEPLMLERDVAKYDLTLGLVEHEDRVLALFEYNTDLFDEASIARMAAHFQRLLQQVVASPHAPLATLDMLSASERQQLLTDWNDTARSYPATATLPQLFEAQVRQSPDHTALVFEGKQLSYAQLNARANQLARWLQLRGTGPESRVALCFERSLDMVVSILAVLKAGAAYVPLDPAYPRERLAYMLADATPTILLTHGSVDVLRDWGGGIVCDLGQCSDELISLPSDNLQATIYPDNIAYVIYTSGSTGRPKGVQSTHHAVVNIALSHREQIHQRHGKAKLNTSFNVPYAFDASLSELVLLLDGHTLHIVPEEVRLSPEAFGAFLVEHRLDALDTTPAQLRYLLEHGQADALPAIVVFGGEAIDAALWQQLRKLPGRHFYNAYGPTECTVDVTLAPLADSEHPVIGRPEANTRLYVLDAAFNPVPVGVSGELYIAGAGLARGYLNQPALTAERFVPDPFNPQAGARMYRSGDAVRYLPNGQLEYLGRIDEQVKIRGFRIETGEIEAALHSHPAVAEALVQAVNVAGHQALAAYVVRTAHWQPPQLDANATGKVAEFDSGNAPFSRAWRVEVAGERIAAVCPSQALVMHDAAQRSYRVHSLASMPYGRADFDALHADAWPAYFAGSPVLHAYWEEMYRCFPHTQMLIKEAVAETVGVGNAVPLHWDGSATSLPRGWDGALTQAIHEQRCSIAPNTLVVLAGIIDPVYKARKLAGLIVDGFKLLARSLGLQHVLVALRPIAKTAHQDVPLADYATMHGSDGRLLDNWLRLHCDAGGSVIATEAHSQRVEGSIAQWQEWTGQRFADSGTHYLPDTLAPVHVSLETDYAFYDDPCIWVEHPLAMIEAAAQADIQTLLAAYRQLDNEVIDRILLLDPAAFSAGVDASPALNADNLVGALAALAPVGSKLPATGALRDHLARVLPAYMIPAHFVFLDRMPLTATGKVDRKALPLPEQSSDTAGGYVAPASAEEHALCDIWQNVLGITRVGVTDNFFEIGGDSILSIRVISRAKQAGLVFSAKQLFAHQTIRTLLPHAKTASKVVAPQEATSGVMPLLPIHADFFAEHSPAPAHFNQSAVLRAPADFSLPALRAIVTALYQRHDALRLRYTCSDEQWRAEFQPLDEAMMAATPGYLDLRGLDEAQRQHALAEHGRSIQTSLDLASGPLWRAVWCQADGDRSRLLLVLHHLVVDGVSWRILRKDIEQAWGQYRQGKTVRLESKGSSYAQWAHFLHEYARSKALQRERSHWLETMQQPADTLPASQPAGDDTMADTQSVLLELDAVHTQALLTRCHQAYGTQINDLLLAALMLGLRDWAGIRQQRILLEGHGREELSENIDLNETVGWFTTAYPVWLALPADNDIGAAIRMVKEQLRTVPAKGTGYGVLRHLAGDAEFTRAEAPRIIFNYLGQYAATPTDAPADFSQIAEFAGETISALHPRSHLLGLNGGVREGCLSMALDYSAQRHADEGITALRDAISHQLHAIIAHCQARHDSGAPISDFAFRELVSGRAPLMTNGHDFLKRLDLNHWNASDLLEISAEFTAAIVQRALQQTLEQHDAMRVIFVEDGGQWQQYFQLPSAMAPWWEQTDLTHLPDDAARKEIETICAARQQSLDIRSVLFRAVYFHLGQGRKPRLLLVIHHAIVDRFGGEIFVEDLEQACISLAAGREPAFPPKSTSMKALAEIWQERAQHPDVLADLAWWRAHQWQRFKPLPQETRPDKLLQHEGHAMLASAGDALSSDETMALLSVVEHFPGLSIGDVVTCAVVFAYGNWTGSRALMLLGGQNGRAVDFDDSVDLTRTVGWCMHYTRTPIDLCDCTDTLDALYSTQRQLAALKERAAHYALLRYMNDDANIRAQMADIGDAQLEFGFVPLHVTSTQDIQIGHFSVAQEDRGPNEGPMRPGFRPFGGSAVRDGRLGVGWTYCRSMFAEETMNGFITDVLACMRDISQDMHEIVAQRAASAALPSTAPSKA</sequence>
<proteinExistence type="predicted"/>
<dbReference type="Gene3D" id="3.30.559.30">
    <property type="entry name" value="Nonribosomal peptide synthetase, condensation domain"/>
    <property type="match status" value="3"/>
</dbReference>
<dbReference type="SUPFAM" id="SSF47336">
    <property type="entry name" value="ACP-like"/>
    <property type="match status" value="1"/>
</dbReference>
<dbReference type="FunFam" id="3.40.50.980:FF:000001">
    <property type="entry name" value="Non-ribosomal peptide synthetase"/>
    <property type="match status" value="1"/>
</dbReference>
<gene>
    <name evidence="5" type="ORF">SAMN02745857_04322</name>
</gene>
<dbReference type="InterPro" id="IPR009081">
    <property type="entry name" value="PP-bd_ACP"/>
</dbReference>
<dbReference type="Gene3D" id="1.10.1200.10">
    <property type="entry name" value="ACP-like"/>
    <property type="match status" value="1"/>
</dbReference>
<dbReference type="PANTHER" id="PTHR45398:SF1">
    <property type="entry name" value="ENZYME, PUTATIVE (JCVI)-RELATED"/>
    <property type="match status" value="1"/>
</dbReference>
<protein>
    <submittedName>
        <fullName evidence="5">Non-ribosomal peptide synthase domain TIGR01720/amino acid adenylation domain-containing protein</fullName>
    </submittedName>
</protein>
<dbReference type="InterPro" id="IPR010060">
    <property type="entry name" value="NRPS_synth"/>
</dbReference>
<dbReference type="InterPro" id="IPR010071">
    <property type="entry name" value="AA_adenyl_dom"/>
</dbReference>
<evidence type="ECO:0000313" key="5">
    <source>
        <dbReference type="EMBL" id="SMC29978.1"/>
    </source>
</evidence>
<dbReference type="PROSITE" id="PS00012">
    <property type="entry name" value="PHOSPHOPANTETHEINE"/>
    <property type="match status" value="1"/>
</dbReference>
<dbReference type="Pfam" id="PF00550">
    <property type="entry name" value="PP-binding"/>
    <property type="match status" value="1"/>
</dbReference>
<dbReference type="CDD" id="cd05930">
    <property type="entry name" value="A_NRPS"/>
    <property type="match status" value="1"/>
</dbReference>
<dbReference type="PANTHER" id="PTHR45398">
    <property type="match status" value="1"/>
</dbReference>
<evidence type="ECO:0000256" key="3">
    <source>
        <dbReference type="ARBA" id="ARBA00022553"/>
    </source>
</evidence>
<dbReference type="STRING" id="1121001.SAMN02745857_04322"/>
<dbReference type="InterPro" id="IPR045851">
    <property type="entry name" value="AMP-bd_C_sf"/>
</dbReference>
<dbReference type="PROSITE" id="PS50075">
    <property type="entry name" value="CARRIER"/>
    <property type="match status" value="1"/>
</dbReference>
<keyword evidence="6" id="KW-1185">Reference proteome</keyword>
<dbReference type="Proteomes" id="UP000192761">
    <property type="component" value="Unassembled WGS sequence"/>
</dbReference>
<dbReference type="SUPFAM" id="SSF56801">
    <property type="entry name" value="Acetyl-CoA synthetase-like"/>
    <property type="match status" value="1"/>
</dbReference>
<dbReference type="Gene3D" id="3.30.300.30">
    <property type="match status" value="2"/>
</dbReference>
<dbReference type="GO" id="GO:0003824">
    <property type="term" value="F:catalytic activity"/>
    <property type="evidence" value="ECO:0007669"/>
    <property type="project" value="InterPro"/>
</dbReference>
<dbReference type="OrthoDB" id="9763207at2"/>
<reference evidence="5 6" key="1">
    <citation type="submission" date="2017-04" db="EMBL/GenBank/DDBJ databases">
        <authorList>
            <person name="Afonso C.L."/>
            <person name="Miller P.J."/>
            <person name="Scott M.A."/>
            <person name="Spackman E."/>
            <person name="Goraichik I."/>
            <person name="Dimitrov K.M."/>
            <person name="Suarez D.L."/>
            <person name="Swayne D.E."/>
        </authorList>
    </citation>
    <scope>NUCLEOTIDE SEQUENCE [LARGE SCALE GENOMIC DNA]</scope>
    <source>
        <strain evidence="5 6">DSM 23236</strain>
    </source>
</reference>
<dbReference type="InterPro" id="IPR036736">
    <property type="entry name" value="ACP-like_sf"/>
</dbReference>
<dbReference type="NCBIfam" id="TIGR01720">
    <property type="entry name" value="NRPS-para261"/>
    <property type="match status" value="1"/>
</dbReference>
<dbReference type="SUPFAM" id="SSF52777">
    <property type="entry name" value="CoA-dependent acyltransferases"/>
    <property type="match status" value="6"/>
</dbReference>
<keyword evidence="2" id="KW-0596">Phosphopantetheine</keyword>